<accession>A0ABW3MZY9</accession>
<dbReference type="EMBL" id="JBHTKH010000009">
    <property type="protein sequence ID" value="MFD1055477.1"/>
    <property type="molecule type" value="Genomic_DNA"/>
</dbReference>
<comment type="caution">
    <text evidence="2">The sequence shown here is derived from an EMBL/GenBank/DDBJ whole genome shotgun (WGS) entry which is preliminary data.</text>
</comment>
<reference evidence="3" key="1">
    <citation type="journal article" date="2019" name="Int. J. Syst. Evol. Microbiol.">
        <title>The Global Catalogue of Microorganisms (GCM) 10K type strain sequencing project: providing services to taxonomists for standard genome sequencing and annotation.</title>
        <authorList>
            <consortium name="The Broad Institute Genomics Platform"/>
            <consortium name="The Broad Institute Genome Sequencing Center for Infectious Disease"/>
            <person name="Wu L."/>
            <person name="Ma J."/>
        </authorList>
    </citation>
    <scope>NUCLEOTIDE SEQUENCE [LARGE SCALE GENOMIC DNA]</scope>
    <source>
        <strain evidence="3">CCUG 57508</strain>
    </source>
</reference>
<evidence type="ECO:0000313" key="3">
    <source>
        <dbReference type="Proteomes" id="UP001597046"/>
    </source>
</evidence>
<keyword evidence="3" id="KW-1185">Reference proteome</keyword>
<evidence type="ECO:0000313" key="2">
    <source>
        <dbReference type="EMBL" id="MFD1055477.1"/>
    </source>
</evidence>
<feature type="region of interest" description="Disordered" evidence="1">
    <location>
        <begin position="119"/>
        <end position="143"/>
    </location>
</feature>
<sequence length="143" mass="15566">MSDLLIPFPGSRTSSCAHCNRLADHGGRHALMAPVDDWRAPWIVAYVWGEDVHAEARRRGREKITALANVRLLTVVELIADGANPDEAWARAEGDPVVVGLDGHVQTLRQWVLGDEAAPRRSGRELGDDMLPADEAVASEPPC</sequence>
<proteinExistence type="predicted"/>
<protein>
    <submittedName>
        <fullName evidence="2">Uncharacterized protein</fullName>
    </submittedName>
</protein>
<evidence type="ECO:0000256" key="1">
    <source>
        <dbReference type="SAM" id="MobiDB-lite"/>
    </source>
</evidence>
<dbReference type="Proteomes" id="UP001597046">
    <property type="component" value="Unassembled WGS sequence"/>
</dbReference>
<dbReference type="RefSeq" id="WP_386053514.1">
    <property type="nucleotide sequence ID" value="NZ_JBHTKH010000009.1"/>
</dbReference>
<gene>
    <name evidence="2" type="ORF">ACFQ2V_14270</name>
</gene>
<name>A0ABW3MZY9_9MICO</name>
<organism evidence="2 3">
    <name type="scientific">Terrabacter terrigena</name>
    <dbReference type="NCBI Taxonomy" id="574718"/>
    <lineage>
        <taxon>Bacteria</taxon>
        <taxon>Bacillati</taxon>
        <taxon>Actinomycetota</taxon>
        <taxon>Actinomycetes</taxon>
        <taxon>Micrococcales</taxon>
        <taxon>Intrasporangiaceae</taxon>
        <taxon>Terrabacter</taxon>
    </lineage>
</organism>